<proteinExistence type="predicted"/>
<evidence type="ECO:0000256" key="2">
    <source>
        <dbReference type="ARBA" id="ARBA00022679"/>
    </source>
</evidence>
<gene>
    <name evidence="8" type="ORF">MNB_SV-6-1237</name>
</gene>
<dbReference type="GO" id="GO:0005576">
    <property type="term" value="C:extracellular region"/>
    <property type="evidence" value="ECO:0007669"/>
    <property type="project" value="TreeGrafter"/>
</dbReference>
<dbReference type="GO" id="GO:0018104">
    <property type="term" value="P:peptidoglycan-protein cross-linking"/>
    <property type="evidence" value="ECO:0007669"/>
    <property type="project" value="TreeGrafter"/>
</dbReference>
<dbReference type="InterPro" id="IPR050979">
    <property type="entry name" value="LD-transpeptidase"/>
</dbReference>
<keyword evidence="2" id="KW-0808">Transferase</keyword>
<evidence type="ECO:0000256" key="1">
    <source>
        <dbReference type="ARBA" id="ARBA00004752"/>
    </source>
</evidence>
<dbReference type="InterPro" id="IPR005490">
    <property type="entry name" value="LD_TPept_cat_dom"/>
</dbReference>
<protein>
    <recommendedName>
        <fullName evidence="7">L,D-TPase catalytic domain-containing protein</fullName>
    </recommendedName>
</protein>
<feature type="domain" description="L,D-TPase catalytic" evidence="7">
    <location>
        <begin position="107"/>
        <end position="222"/>
    </location>
</feature>
<dbReference type="EMBL" id="FPHC01000009">
    <property type="protein sequence ID" value="SFV50305.1"/>
    <property type="molecule type" value="Genomic_DNA"/>
</dbReference>
<dbReference type="PROSITE" id="PS52029">
    <property type="entry name" value="LD_TPASE"/>
    <property type="match status" value="1"/>
</dbReference>
<evidence type="ECO:0000256" key="4">
    <source>
        <dbReference type="ARBA" id="ARBA00022984"/>
    </source>
</evidence>
<dbReference type="PANTHER" id="PTHR30582">
    <property type="entry name" value="L,D-TRANSPEPTIDASE"/>
    <property type="match status" value="1"/>
</dbReference>
<dbReference type="GO" id="GO:0008360">
    <property type="term" value="P:regulation of cell shape"/>
    <property type="evidence" value="ECO:0007669"/>
    <property type="project" value="UniProtKB-KW"/>
</dbReference>
<feature type="coiled-coil region" evidence="6">
    <location>
        <begin position="42"/>
        <end position="105"/>
    </location>
</feature>
<dbReference type="GO" id="GO:0071555">
    <property type="term" value="P:cell wall organization"/>
    <property type="evidence" value="ECO:0007669"/>
    <property type="project" value="UniProtKB-KW"/>
</dbReference>
<dbReference type="SUPFAM" id="SSF141523">
    <property type="entry name" value="L,D-transpeptidase catalytic domain-like"/>
    <property type="match status" value="1"/>
</dbReference>
<comment type="pathway">
    <text evidence="1">Cell wall biogenesis; peptidoglycan biosynthesis.</text>
</comment>
<dbReference type="InterPro" id="IPR038063">
    <property type="entry name" value="Transpep_catalytic_dom"/>
</dbReference>
<dbReference type="GO" id="GO:0016740">
    <property type="term" value="F:transferase activity"/>
    <property type="evidence" value="ECO:0007669"/>
    <property type="project" value="UniProtKB-KW"/>
</dbReference>
<dbReference type="Pfam" id="PF03734">
    <property type="entry name" value="YkuD"/>
    <property type="match status" value="1"/>
</dbReference>
<keyword evidence="6" id="KW-0175">Coiled coil</keyword>
<dbReference type="PANTHER" id="PTHR30582:SF2">
    <property type="entry name" value="L,D-TRANSPEPTIDASE YCIB-RELATED"/>
    <property type="match status" value="1"/>
</dbReference>
<sequence length="223" mass="26275">MHAESYSDIGVQYSHIDRDQSELLQSIQNERVKLKTTRDDNNRKLQEEVLQMKILLKKKEAEDIARAEREITKLKKYRKKLYLSLKRERKQKKIQRERAIRAKRDHIVALIDLSSQKMKVYQGNKLKHQWRVSTARKGYSTPVGKYKPQSLEKMHYSKLYHNSPMPYTVFFSGNYAIHGTNSISRLGRRASHGCVRLHPKNAKVLYSMIQKSGKNNTEIKITY</sequence>
<accession>A0A1W1BA51</accession>
<evidence type="ECO:0000313" key="8">
    <source>
        <dbReference type="EMBL" id="SFV50305.1"/>
    </source>
</evidence>
<evidence type="ECO:0000256" key="3">
    <source>
        <dbReference type="ARBA" id="ARBA00022960"/>
    </source>
</evidence>
<evidence type="ECO:0000256" key="5">
    <source>
        <dbReference type="ARBA" id="ARBA00023316"/>
    </source>
</evidence>
<keyword evidence="3" id="KW-0133">Cell shape</keyword>
<organism evidence="8">
    <name type="scientific">hydrothermal vent metagenome</name>
    <dbReference type="NCBI Taxonomy" id="652676"/>
    <lineage>
        <taxon>unclassified sequences</taxon>
        <taxon>metagenomes</taxon>
        <taxon>ecological metagenomes</taxon>
    </lineage>
</organism>
<dbReference type="CDD" id="cd16913">
    <property type="entry name" value="YkuD_like"/>
    <property type="match status" value="1"/>
</dbReference>
<dbReference type="UniPathway" id="UPA00219"/>
<keyword evidence="4" id="KW-0573">Peptidoglycan synthesis</keyword>
<evidence type="ECO:0000259" key="7">
    <source>
        <dbReference type="PROSITE" id="PS52029"/>
    </source>
</evidence>
<evidence type="ECO:0000256" key="6">
    <source>
        <dbReference type="SAM" id="Coils"/>
    </source>
</evidence>
<name>A0A1W1BA51_9ZZZZ</name>
<reference evidence="8" key="1">
    <citation type="submission" date="2016-10" db="EMBL/GenBank/DDBJ databases">
        <authorList>
            <person name="de Groot N.N."/>
        </authorList>
    </citation>
    <scope>NUCLEOTIDE SEQUENCE</scope>
</reference>
<dbReference type="Gene3D" id="2.40.440.10">
    <property type="entry name" value="L,D-transpeptidase catalytic domain-like"/>
    <property type="match status" value="1"/>
</dbReference>
<keyword evidence="5" id="KW-0961">Cell wall biogenesis/degradation</keyword>
<dbReference type="GO" id="GO:0071972">
    <property type="term" value="F:peptidoglycan L,D-transpeptidase activity"/>
    <property type="evidence" value="ECO:0007669"/>
    <property type="project" value="TreeGrafter"/>
</dbReference>
<dbReference type="AlphaFoldDB" id="A0A1W1BA51"/>